<evidence type="ECO:0000313" key="2">
    <source>
        <dbReference type="EMBL" id="GMT11374.1"/>
    </source>
</evidence>
<protein>
    <submittedName>
        <fullName evidence="2">Uncharacterized protein</fullName>
    </submittedName>
</protein>
<feature type="non-terminal residue" evidence="2">
    <location>
        <position position="199"/>
    </location>
</feature>
<comment type="caution">
    <text evidence="2">The sequence shown here is derived from an EMBL/GenBank/DDBJ whole genome shotgun (WGS) entry which is preliminary data.</text>
</comment>
<evidence type="ECO:0000256" key="1">
    <source>
        <dbReference type="SAM" id="MobiDB-lite"/>
    </source>
</evidence>
<evidence type="ECO:0000313" key="3">
    <source>
        <dbReference type="Proteomes" id="UP001432322"/>
    </source>
</evidence>
<dbReference type="AlphaFoldDB" id="A0AAV5UW76"/>
<feature type="region of interest" description="Disordered" evidence="1">
    <location>
        <begin position="1"/>
        <end position="150"/>
    </location>
</feature>
<name>A0AAV5UW76_9BILA</name>
<feature type="non-terminal residue" evidence="2">
    <location>
        <position position="1"/>
    </location>
</feature>
<feature type="compositionally biased region" description="Basic and acidic residues" evidence="1">
    <location>
        <begin position="55"/>
        <end position="64"/>
    </location>
</feature>
<feature type="compositionally biased region" description="Polar residues" evidence="1">
    <location>
        <begin position="135"/>
        <end position="145"/>
    </location>
</feature>
<proteinExistence type="predicted"/>
<organism evidence="2 3">
    <name type="scientific">Pristionchus fissidentatus</name>
    <dbReference type="NCBI Taxonomy" id="1538716"/>
    <lineage>
        <taxon>Eukaryota</taxon>
        <taxon>Metazoa</taxon>
        <taxon>Ecdysozoa</taxon>
        <taxon>Nematoda</taxon>
        <taxon>Chromadorea</taxon>
        <taxon>Rhabditida</taxon>
        <taxon>Rhabditina</taxon>
        <taxon>Diplogasteromorpha</taxon>
        <taxon>Diplogasteroidea</taxon>
        <taxon>Neodiplogasteridae</taxon>
        <taxon>Pristionchus</taxon>
    </lineage>
</organism>
<dbReference type="Proteomes" id="UP001432322">
    <property type="component" value="Unassembled WGS sequence"/>
</dbReference>
<keyword evidence="3" id="KW-1185">Reference proteome</keyword>
<gene>
    <name evidence="2" type="ORF">PFISCL1PPCAC_2671</name>
</gene>
<dbReference type="EMBL" id="BTSY01000001">
    <property type="protein sequence ID" value="GMT11374.1"/>
    <property type="molecule type" value="Genomic_DNA"/>
</dbReference>
<reference evidence="2" key="1">
    <citation type="submission" date="2023-10" db="EMBL/GenBank/DDBJ databases">
        <title>Genome assembly of Pristionchus species.</title>
        <authorList>
            <person name="Yoshida K."/>
            <person name="Sommer R.J."/>
        </authorList>
    </citation>
    <scope>NUCLEOTIDE SEQUENCE</scope>
    <source>
        <strain evidence="2">RS5133</strain>
    </source>
</reference>
<feature type="compositionally biased region" description="Low complexity" evidence="1">
    <location>
        <begin position="9"/>
        <end position="19"/>
    </location>
</feature>
<accession>A0AAV5UW76</accession>
<sequence>AMSPMQLDSSSSSPIIAASPLPPIPSIQLGPAADNHVSATIRSPPAEAAFLPPRKSIELRRVDTRQPPPSPVATASGKPSTSQDEDRATFKKTVNSNVEDKQKNVEKKRREKRQGSSLQHDNDFKQMVGGIPYSMPSTSRNSYRPTFTPDEEKEFERFTEKSKDQCIVAGCSSRKTELPEECDCTELLGCTHEPPPFEM</sequence>